<sequence length="98" mass="11328">MDSVVNESECLTQIRWMKGKGIELFSLCQDNGLEGIVLKKASSKYQIDYRSPAWIKVINYQYEDVFVIGYRKKEFGWILGKIIDGKMKIVGLLSLCRM</sequence>
<dbReference type="AlphaFoldDB" id="A0A0V8JEI7"/>
<gene>
    <name evidence="1" type="ORF">AS030_07970</name>
</gene>
<reference evidence="1 2" key="1">
    <citation type="journal article" date="2014" name="Antonie Van Leeuwenhoek">
        <title>Fictibacillus enclensis sp. nov., isolated from marine sediment.</title>
        <authorList>
            <person name="Dastager S.G."/>
            <person name="Mawlankar R."/>
            <person name="Srinivasan K."/>
            <person name="Tang S.K."/>
            <person name="Lee J.C."/>
            <person name="Ramana V.V."/>
            <person name="Shouche Y.S."/>
        </authorList>
    </citation>
    <scope>NUCLEOTIDE SEQUENCE [LARGE SCALE GENOMIC DNA]</scope>
    <source>
        <strain evidence="1 2">NIO-1003</strain>
    </source>
</reference>
<comment type="caution">
    <text evidence="1">The sequence shown here is derived from an EMBL/GenBank/DDBJ whole genome shotgun (WGS) entry which is preliminary data.</text>
</comment>
<dbReference type="SUPFAM" id="SSF56091">
    <property type="entry name" value="DNA ligase/mRNA capping enzyme, catalytic domain"/>
    <property type="match status" value="1"/>
</dbReference>
<name>A0A0V8JEI7_9BACL</name>
<dbReference type="Gene3D" id="3.30.1490.70">
    <property type="match status" value="1"/>
</dbReference>
<dbReference type="EMBL" id="LNQN01000001">
    <property type="protein sequence ID" value="KSU85429.1"/>
    <property type="molecule type" value="Genomic_DNA"/>
</dbReference>
<dbReference type="Proteomes" id="UP000054099">
    <property type="component" value="Unassembled WGS sequence"/>
</dbReference>
<organism evidence="1 2">
    <name type="scientific">Fictibacillus enclensis</name>
    <dbReference type="NCBI Taxonomy" id="1017270"/>
    <lineage>
        <taxon>Bacteria</taxon>
        <taxon>Bacillati</taxon>
        <taxon>Bacillota</taxon>
        <taxon>Bacilli</taxon>
        <taxon>Bacillales</taxon>
        <taxon>Fictibacillaceae</taxon>
        <taxon>Fictibacillus</taxon>
    </lineage>
</organism>
<accession>A0A0V8JEI7</accession>
<evidence type="ECO:0000313" key="2">
    <source>
        <dbReference type="Proteomes" id="UP000054099"/>
    </source>
</evidence>
<protein>
    <submittedName>
        <fullName evidence="1">Uncharacterized protein</fullName>
    </submittedName>
</protein>
<proteinExistence type="predicted"/>
<evidence type="ECO:0000313" key="1">
    <source>
        <dbReference type="EMBL" id="KSU85429.1"/>
    </source>
</evidence>
<keyword evidence="2" id="KW-1185">Reference proteome</keyword>